<reference evidence="2" key="1">
    <citation type="submission" date="2022-03" db="EMBL/GenBank/DDBJ databases">
        <authorList>
            <person name="Alioto T."/>
            <person name="Alioto T."/>
            <person name="Gomez Garrido J."/>
        </authorList>
    </citation>
    <scope>NUCLEOTIDE SEQUENCE</scope>
</reference>
<evidence type="ECO:0000313" key="3">
    <source>
        <dbReference type="Proteomes" id="UP001295444"/>
    </source>
</evidence>
<accession>A0AAD1T3C6</accession>
<organism evidence="2 3">
    <name type="scientific">Pelobates cultripes</name>
    <name type="common">Western spadefoot toad</name>
    <dbReference type="NCBI Taxonomy" id="61616"/>
    <lineage>
        <taxon>Eukaryota</taxon>
        <taxon>Metazoa</taxon>
        <taxon>Chordata</taxon>
        <taxon>Craniata</taxon>
        <taxon>Vertebrata</taxon>
        <taxon>Euteleostomi</taxon>
        <taxon>Amphibia</taxon>
        <taxon>Batrachia</taxon>
        <taxon>Anura</taxon>
        <taxon>Pelobatoidea</taxon>
        <taxon>Pelobatidae</taxon>
        <taxon>Pelobates</taxon>
    </lineage>
</organism>
<name>A0AAD1T3C6_PELCU</name>
<feature type="region of interest" description="Disordered" evidence="1">
    <location>
        <begin position="88"/>
        <end position="114"/>
    </location>
</feature>
<dbReference type="EMBL" id="OW240920">
    <property type="protein sequence ID" value="CAH2315926.1"/>
    <property type="molecule type" value="Genomic_DNA"/>
</dbReference>
<dbReference type="AlphaFoldDB" id="A0AAD1T3C6"/>
<gene>
    <name evidence="2" type="ORF">PECUL_23A029267</name>
</gene>
<sequence length="114" mass="12683">MGNKKKPSTLQSTPELDVLKKAGDLDKYFKEKVKVLSVDTDDSQAALHDQNIPQTPEWRTLKRSYKTWKEGRHRGYVGPVGIFSAGSVLNAGDRSGRFRGGQRPNTRQTPPTGT</sequence>
<dbReference type="Proteomes" id="UP001295444">
    <property type="component" value="Chromosome 09"/>
</dbReference>
<proteinExistence type="predicted"/>
<evidence type="ECO:0000313" key="2">
    <source>
        <dbReference type="EMBL" id="CAH2315926.1"/>
    </source>
</evidence>
<evidence type="ECO:0000256" key="1">
    <source>
        <dbReference type="SAM" id="MobiDB-lite"/>
    </source>
</evidence>
<keyword evidence="3" id="KW-1185">Reference proteome</keyword>
<feature type="compositionally biased region" description="Polar residues" evidence="1">
    <location>
        <begin position="103"/>
        <end position="114"/>
    </location>
</feature>
<protein>
    <submittedName>
        <fullName evidence="2">Uncharacterized protein</fullName>
    </submittedName>
</protein>